<keyword evidence="5" id="KW-1185">Reference proteome</keyword>
<gene>
    <name evidence="4" type="ORF">NBRC116585_04160</name>
</gene>
<reference evidence="4 5" key="1">
    <citation type="submission" date="2024-04" db="EMBL/GenBank/DDBJ databases">
        <title>Draft genome sequence of Thalassolituus maritimus NBRC 116585.</title>
        <authorList>
            <person name="Miyakawa T."/>
            <person name="Kusuya Y."/>
            <person name="Miura T."/>
        </authorList>
    </citation>
    <scope>NUCLEOTIDE SEQUENCE [LARGE SCALE GENOMIC DNA]</scope>
    <source>
        <strain evidence="4 5">5NW40-0001</strain>
    </source>
</reference>
<dbReference type="PANTHER" id="PTHR30055:SF200">
    <property type="entry name" value="HTH-TYPE TRANSCRIPTIONAL REPRESSOR BDCR"/>
    <property type="match status" value="1"/>
</dbReference>
<feature type="DNA-binding region" description="H-T-H motif" evidence="2">
    <location>
        <begin position="37"/>
        <end position="56"/>
    </location>
</feature>
<protein>
    <submittedName>
        <fullName evidence="4">TetR/AcrR family transcriptional regulator</fullName>
    </submittedName>
</protein>
<dbReference type="SUPFAM" id="SSF48498">
    <property type="entry name" value="Tetracyclin repressor-like, C-terminal domain"/>
    <property type="match status" value="1"/>
</dbReference>
<sequence length="209" mass="23316">MQGEATARRRLNPSQRKELLMKDAIAVFSRRGIGRAGHTEIAQLAGVSVATVFNYFNTREVLVDEVLDEVEDFLINLSVGALRQGNSAEETLNHCISTFINACHEQADYIKIWLEWSSSVREDTWPRYLKFQEHLLKLIEKQISYAINDGKLSAGLPAADRARWALGNAHMLVSMVFSPAGKDEAEIRALVSRGFSHILGVTTTEKVDG</sequence>
<dbReference type="Pfam" id="PF00440">
    <property type="entry name" value="TetR_N"/>
    <property type="match status" value="1"/>
</dbReference>
<dbReference type="RefSeq" id="WP_353293232.1">
    <property type="nucleotide sequence ID" value="NZ_BAABWH010000001.1"/>
</dbReference>
<evidence type="ECO:0000256" key="1">
    <source>
        <dbReference type="ARBA" id="ARBA00023125"/>
    </source>
</evidence>
<organism evidence="4 5">
    <name type="scientific">Thalassolituus maritimus</name>
    <dbReference type="NCBI Taxonomy" id="484498"/>
    <lineage>
        <taxon>Bacteria</taxon>
        <taxon>Pseudomonadati</taxon>
        <taxon>Pseudomonadota</taxon>
        <taxon>Gammaproteobacteria</taxon>
        <taxon>Oceanospirillales</taxon>
        <taxon>Oceanospirillaceae</taxon>
        <taxon>Thalassolituus</taxon>
    </lineage>
</organism>
<keyword evidence="1 2" id="KW-0238">DNA-binding</keyword>
<dbReference type="PANTHER" id="PTHR30055">
    <property type="entry name" value="HTH-TYPE TRANSCRIPTIONAL REGULATOR RUTR"/>
    <property type="match status" value="1"/>
</dbReference>
<dbReference type="SUPFAM" id="SSF46689">
    <property type="entry name" value="Homeodomain-like"/>
    <property type="match status" value="1"/>
</dbReference>
<dbReference type="InterPro" id="IPR050109">
    <property type="entry name" value="HTH-type_TetR-like_transc_reg"/>
</dbReference>
<dbReference type="InterPro" id="IPR036271">
    <property type="entry name" value="Tet_transcr_reg_TetR-rel_C_sf"/>
</dbReference>
<proteinExistence type="predicted"/>
<dbReference type="PRINTS" id="PR00455">
    <property type="entry name" value="HTHTETR"/>
</dbReference>
<feature type="domain" description="HTH tetR-type" evidence="3">
    <location>
        <begin position="14"/>
        <end position="74"/>
    </location>
</feature>
<comment type="caution">
    <text evidence="4">The sequence shown here is derived from an EMBL/GenBank/DDBJ whole genome shotgun (WGS) entry which is preliminary data.</text>
</comment>
<evidence type="ECO:0000256" key="2">
    <source>
        <dbReference type="PROSITE-ProRule" id="PRU00335"/>
    </source>
</evidence>
<accession>A0ABP9ZW33</accession>
<dbReference type="PROSITE" id="PS50977">
    <property type="entry name" value="HTH_TETR_2"/>
    <property type="match status" value="1"/>
</dbReference>
<evidence type="ECO:0000259" key="3">
    <source>
        <dbReference type="PROSITE" id="PS50977"/>
    </source>
</evidence>
<evidence type="ECO:0000313" key="5">
    <source>
        <dbReference type="Proteomes" id="UP001481413"/>
    </source>
</evidence>
<dbReference type="InterPro" id="IPR009057">
    <property type="entry name" value="Homeodomain-like_sf"/>
</dbReference>
<dbReference type="InterPro" id="IPR001647">
    <property type="entry name" value="HTH_TetR"/>
</dbReference>
<dbReference type="EMBL" id="BAABWH010000001">
    <property type="protein sequence ID" value="GAA6144299.1"/>
    <property type="molecule type" value="Genomic_DNA"/>
</dbReference>
<dbReference type="Gene3D" id="1.10.357.10">
    <property type="entry name" value="Tetracycline Repressor, domain 2"/>
    <property type="match status" value="1"/>
</dbReference>
<name>A0ABP9ZW33_9GAMM</name>
<evidence type="ECO:0000313" key="4">
    <source>
        <dbReference type="EMBL" id="GAA6144299.1"/>
    </source>
</evidence>
<dbReference type="Proteomes" id="UP001481413">
    <property type="component" value="Unassembled WGS sequence"/>
</dbReference>